<dbReference type="AlphaFoldDB" id="A0A929RP06"/>
<dbReference type="GO" id="GO:0016788">
    <property type="term" value="F:hydrolase activity, acting on ester bonds"/>
    <property type="evidence" value="ECO:0007669"/>
    <property type="project" value="InterPro"/>
</dbReference>
<dbReference type="InterPro" id="IPR014883">
    <property type="entry name" value="VRR_NUC"/>
</dbReference>
<evidence type="ECO:0000256" key="3">
    <source>
        <dbReference type="ARBA" id="ARBA00022801"/>
    </source>
</evidence>
<evidence type="ECO:0000313" key="5">
    <source>
        <dbReference type="EMBL" id="MBF0965654.1"/>
    </source>
</evidence>
<dbReference type="GO" id="GO:0003676">
    <property type="term" value="F:nucleic acid binding"/>
    <property type="evidence" value="ECO:0007669"/>
    <property type="project" value="InterPro"/>
</dbReference>
<organism evidence="5 6">
    <name type="scientific">Actinomyces bouchesdurhonensis</name>
    <dbReference type="NCBI Taxonomy" id="1852361"/>
    <lineage>
        <taxon>Bacteria</taxon>
        <taxon>Bacillati</taxon>
        <taxon>Actinomycetota</taxon>
        <taxon>Actinomycetes</taxon>
        <taxon>Actinomycetales</taxon>
        <taxon>Actinomycetaceae</taxon>
        <taxon>Actinomyces</taxon>
    </lineage>
</organism>
<dbReference type="GO" id="GO:0004518">
    <property type="term" value="F:nuclease activity"/>
    <property type="evidence" value="ECO:0007669"/>
    <property type="project" value="UniProtKB-KW"/>
</dbReference>
<accession>A0A929RP06</accession>
<comment type="caution">
    <text evidence="5">The sequence shown here is derived from an EMBL/GenBank/DDBJ whole genome shotgun (WGS) entry which is preliminary data.</text>
</comment>
<sequence length="111" mass="12499">MTLLEKEIEAMLRRHVHAMGGLFYKFVSPGNNGVPDRIAVLPGGRIWFIELKSDTGTPAALQEWQVEQLRKRGANAVFIQGKQEAIDWCVAHGIEWDQVKKAREEEGGDAR</sequence>
<evidence type="ECO:0000313" key="6">
    <source>
        <dbReference type="Proteomes" id="UP000759246"/>
    </source>
</evidence>
<evidence type="ECO:0000259" key="4">
    <source>
        <dbReference type="SMART" id="SM00990"/>
    </source>
</evidence>
<dbReference type="Proteomes" id="UP000759246">
    <property type="component" value="Unassembled WGS sequence"/>
</dbReference>
<dbReference type="EMBL" id="JABZGF010000003">
    <property type="protein sequence ID" value="MBF0965654.1"/>
    <property type="molecule type" value="Genomic_DNA"/>
</dbReference>
<evidence type="ECO:0000256" key="1">
    <source>
        <dbReference type="ARBA" id="ARBA00001946"/>
    </source>
</evidence>
<keyword evidence="2" id="KW-0540">Nuclease</keyword>
<keyword evidence="3" id="KW-0378">Hydrolase</keyword>
<protein>
    <submittedName>
        <fullName evidence="5">VRR-NUC domain-containing protein</fullName>
    </submittedName>
</protein>
<dbReference type="InterPro" id="IPR011856">
    <property type="entry name" value="tRNA_endonuc-like_dom_sf"/>
</dbReference>
<evidence type="ECO:0000256" key="2">
    <source>
        <dbReference type="ARBA" id="ARBA00022722"/>
    </source>
</evidence>
<name>A0A929RP06_9ACTO</name>
<reference evidence="5" key="1">
    <citation type="submission" date="2020-04" db="EMBL/GenBank/DDBJ databases">
        <title>Deep metagenomics examines the oral microbiome during advanced dental caries in children, revealing novel taxa and co-occurrences with host molecules.</title>
        <authorList>
            <person name="Baker J.L."/>
            <person name="Morton J.T."/>
            <person name="Dinis M."/>
            <person name="Alvarez R."/>
            <person name="Tran N.C."/>
            <person name="Knight R."/>
            <person name="Edlund A."/>
        </authorList>
    </citation>
    <scope>NUCLEOTIDE SEQUENCE</scope>
    <source>
        <strain evidence="5">JCVI_30_bin.13</strain>
    </source>
</reference>
<comment type="cofactor">
    <cofactor evidence="1">
        <name>Mg(2+)</name>
        <dbReference type="ChEBI" id="CHEBI:18420"/>
    </cofactor>
</comment>
<gene>
    <name evidence="5" type="ORF">HXK09_00505</name>
</gene>
<feature type="domain" description="VRR-NUC" evidence="4">
    <location>
        <begin position="3"/>
        <end position="83"/>
    </location>
</feature>
<dbReference type="SMART" id="SM00990">
    <property type="entry name" value="VRR_NUC"/>
    <property type="match status" value="1"/>
</dbReference>
<proteinExistence type="predicted"/>
<dbReference type="Gene3D" id="3.40.1350.10">
    <property type="match status" value="1"/>
</dbReference>